<feature type="transmembrane region" description="Helical" evidence="7">
    <location>
        <begin position="9"/>
        <end position="30"/>
    </location>
</feature>
<comment type="similarity">
    <text evidence="7">Belongs to the binding-protein-dependent transport system permease family.</text>
</comment>
<accession>F7XM69</accession>
<keyword evidence="3" id="KW-1003">Cell membrane</keyword>
<reference evidence="9 10" key="1">
    <citation type="submission" date="2010-07" db="EMBL/GenBank/DDBJ databases">
        <title>The complete genome of Methanosalsum zhilinae DSM 4017.</title>
        <authorList>
            <consortium name="US DOE Joint Genome Institute (JGI-PGF)"/>
            <person name="Lucas S."/>
            <person name="Copeland A."/>
            <person name="Lapidus A."/>
            <person name="Glavina del Rio T."/>
            <person name="Dalin E."/>
            <person name="Tice H."/>
            <person name="Bruce D."/>
            <person name="Goodwin L."/>
            <person name="Pitluck S."/>
            <person name="Kyrpides N."/>
            <person name="Mavromatis K."/>
            <person name="Ovchinnikova G."/>
            <person name="Daligault H."/>
            <person name="Detter J.C."/>
            <person name="Han C."/>
            <person name="Tapia R."/>
            <person name="Larimer F."/>
            <person name="Land M."/>
            <person name="Hauser L."/>
            <person name="Markowitz V."/>
            <person name="Cheng J.-F."/>
            <person name="Hugenholtz P."/>
            <person name="Woyke T."/>
            <person name="Wu D."/>
            <person name="Spring S."/>
            <person name="Schueler E."/>
            <person name="Brambilla E."/>
            <person name="Klenk H.-P."/>
            <person name="Eisen J.A."/>
        </authorList>
    </citation>
    <scope>NUCLEOTIDE SEQUENCE [LARGE SCALE GENOMIC DNA]</scope>
    <source>
        <strain evidence="10">DSM 4017 / NBRC 107636 / OCM 62 / WeN5</strain>
    </source>
</reference>
<feature type="transmembrane region" description="Helical" evidence="7">
    <location>
        <begin position="77"/>
        <end position="100"/>
    </location>
</feature>
<organism evidence="9 10">
    <name type="scientific">Methanosalsum zhilinae (strain DSM 4017 / NBRC 107636 / OCM 62 / WeN5)</name>
    <name type="common">Methanohalophilus zhilinae</name>
    <dbReference type="NCBI Taxonomy" id="679901"/>
    <lineage>
        <taxon>Archaea</taxon>
        <taxon>Methanobacteriati</taxon>
        <taxon>Methanobacteriota</taxon>
        <taxon>Stenosarchaea group</taxon>
        <taxon>Methanomicrobia</taxon>
        <taxon>Methanosarcinales</taxon>
        <taxon>Methanosarcinaceae</taxon>
        <taxon>Methanosalsum</taxon>
    </lineage>
</organism>
<feature type="domain" description="ABC transmembrane type-1" evidence="8">
    <location>
        <begin position="73"/>
        <end position="261"/>
    </location>
</feature>
<dbReference type="PROSITE" id="PS50928">
    <property type="entry name" value="ABC_TM1"/>
    <property type="match status" value="1"/>
</dbReference>
<dbReference type="KEGG" id="mzh:Mzhil_1102"/>
<evidence type="ECO:0000259" key="8">
    <source>
        <dbReference type="PROSITE" id="PS50928"/>
    </source>
</evidence>
<dbReference type="Pfam" id="PF00528">
    <property type="entry name" value="BPD_transp_1"/>
    <property type="match status" value="1"/>
</dbReference>
<dbReference type="Gene3D" id="1.10.3720.10">
    <property type="entry name" value="MetI-like"/>
    <property type="match status" value="1"/>
</dbReference>
<evidence type="ECO:0000256" key="5">
    <source>
        <dbReference type="ARBA" id="ARBA00022989"/>
    </source>
</evidence>
<protein>
    <submittedName>
        <fullName evidence="9">Binding-protein-dependent transport systems inner membrane component</fullName>
    </submittedName>
</protein>
<evidence type="ECO:0000313" key="9">
    <source>
        <dbReference type="EMBL" id="AEH60958.1"/>
    </source>
</evidence>
<keyword evidence="10" id="KW-1185">Reference proteome</keyword>
<dbReference type="AlphaFoldDB" id="F7XM69"/>
<keyword evidence="4 7" id="KW-0812">Transmembrane</keyword>
<dbReference type="GO" id="GO:0005886">
    <property type="term" value="C:plasma membrane"/>
    <property type="evidence" value="ECO:0007669"/>
    <property type="project" value="UniProtKB-SubCell"/>
</dbReference>
<dbReference type="CDD" id="cd06261">
    <property type="entry name" value="TM_PBP2"/>
    <property type="match status" value="1"/>
</dbReference>
<evidence type="ECO:0000256" key="2">
    <source>
        <dbReference type="ARBA" id="ARBA00022448"/>
    </source>
</evidence>
<dbReference type="InterPro" id="IPR035906">
    <property type="entry name" value="MetI-like_sf"/>
</dbReference>
<evidence type="ECO:0000256" key="4">
    <source>
        <dbReference type="ARBA" id="ARBA00022692"/>
    </source>
</evidence>
<dbReference type="InterPro" id="IPR000515">
    <property type="entry name" value="MetI-like"/>
</dbReference>
<feature type="transmembrane region" description="Helical" evidence="7">
    <location>
        <begin position="194"/>
        <end position="218"/>
    </location>
</feature>
<dbReference type="InterPro" id="IPR025966">
    <property type="entry name" value="OppC_N"/>
</dbReference>
<proteinExistence type="inferred from homology"/>
<name>F7XM69_METZD</name>
<evidence type="ECO:0000256" key="6">
    <source>
        <dbReference type="ARBA" id="ARBA00023136"/>
    </source>
</evidence>
<dbReference type="HOGENOM" id="CLU_028518_5_3_2"/>
<keyword evidence="5 7" id="KW-1133">Transmembrane helix</keyword>
<dbReference type="InterPro" id="IPR050366">
    <property type="entry name" value="BP-dependent_transpt_permease"/>
</dbReference>
<sequence precursor="true">MKIIVNRSMIIGIILTGAMVLLAVFAPWLAPHDPNKANLDERLLSPVLTLSTEYPFGTDHHGRCIFSRTLFATRLSLIIGISVIAVSLVAGTIMGSIAGYTGGIIDEMIMRVVDAFLSFPGLFVALAVAGIFGESIVGLVIALSIVEWTLYARISRGSVISVKHMEYVSASRLMGAGPSHIFRHHILPHITSPLLVISTLGMGYAILAAASLSFLGFGVSSYPELGMMVSDGRHFLQAAPHIMFFPGMFIVIIVLGFNFLGDGLRDIFDPRDSKERWRLF</sequence>
<feature type="transmembrane region" description="Helical" evidence="7">
    <location>
        <begin position="238"/>
        <end position="261"/>
    </location>
</feature>
<evidence type="ECO:0000256" key="3">
    <source>
        <dbReference type="ARBA" id="ARBA00022475"/>
    </source>
</evidence>
<comment type="subcellular location">
    <subcellularLocation>
        <location evidence="1 7">Cell membrane</location>
        <topology evidence="1 7">Multi-pass membrane protein</topology>
    </subcellularLocation>
</comment>
<evidence type="ECO:0000313" key="10">
    <source>
        <dbReference type="Proteomes" id="UP000006622"/>
    </source>
</evidence>
<evidence type="ECO:0000256" key="1">
    <source>
        <dbReference type="ARBA" id="ARBA00004651"/>
    </source>
</evidence>
<gene>
    <name evidence="9" type="ordered locus">Mzhil_1102</name>
</gene>
<dbReference type="Proteomes" id="UP000006622">
    <property type="component" value="Chromosome"/>
</dbReference>
<dbReference type="Pfam" id="PF12911">
    <property type="entry name" value="OppC_N"/>
    <property type="match status" value="1"/>
</dbReference>
<dbReference type="OrthoDB" id="312811at2157"/>
<evidence type="ECO:0000256" key="7">
    <source>
        <dbReference type="RuleBase" id="RU363032"/>
    </source>
</evidence>
<dbReference type="EMBL" id="CP002101">
    <property type="protein sequence ID" value="AEH60958.1"/>
    <property type="molecule type" value="Genomic_DNA"/>
</dbReference>
<dbReference type="PANTHER" id="PTHR43386">
    <property type="entry name" value="OLIGOPEPTIDE TRANSPORT SYSTEM PERMEASE PROTEIN APPC"/>
    <property type="match status" value="1"/>
</dbReference>
<dbReference type="SUPFAM" id="SSF161098">
    <property type="entry name" value="MetI-like"/>
    <property type="match status" value="1"/>
</dbReference>
<keyword evidence="2 7" id="KW-0813">Transport</keyword>
<keyword evidence="6 7" id="KW-0472">Membrane</keyword>
<dbReference type="GO" id="GO:0055085">
    <property type="term" value="P:transmembrane transport"/>
    <property type="evidence" value="ECO:0007669"/>
    <property type="project" value="InterPro"/>
</dbReference>
<dbReference type="STRING" id="679901.Mzhil_1102"/>
<dbReference type="PANTHER" id="PTHR43386:SF1">
    <property type="entry name" value="D,D-DIPEPTIDE TRANSPORT SYSTEM PERMEASE PROTEIN DDPC-RELATED"/>
    <property type="match status" value="1"/>
</dbReference>